<gene>
    <name evidence="3" type="ORF">EW142_11020</name>
</gene>
<dbReference type="Proteomes" id="UP000291981">
    <property type="component" value="Unassembled WGS sequence"/>
</dbReference>
<dbReference type="RefSeq" id="WP_130613812.1">
    <property type="nucleotide sequence ID" value="NZ_SGIU01000002.1"/>
</dbReference>
<dbReference type="AlphaFoldDB" id="A0A4Q8QDM2"/>
<dbReference type="OrthoDB" id="679784at2"/>
<dbReference type="EMBL" id="SGIU01000002">
    <property type="protein sequence ID" value="TAI47208.1"/>
    <property type="molecule type" value="Genomic_DNA"/>
</dbReference>
<feature type="signal peptide" evidence="2">
    <location>
        <begin position="1"/>
        <end position="22"/>
    </location>
</feature>
<keyword evidence="3" id="KW-0176">Collagen</keyword>
<reference evidence="3 4" key="1">
    <citation type="submission" date="2019-02" db="EMBL/GenBank/DDBJ databases">
        <title>Draft genome sequence of Muricauda sp. 176CP4-71.</title>
        <authorList>
            <person name="Park J.-S."/>
        </authorList>
    </citation>
    <scope>NUCLEOTIDE SEQUENCE [LARGE SCALE GENOMIC DNA]</scope>
    <source>
        <strain evidence="3 4">176CP4-71</strain>
    </source>
</reference>
<feature type="region of interest" description="Disordered" evidence="1">
    <location>
        <begin position="26"/>
        <end position="70"/>
    </location>
</feature>
<keyword evidence="2" id="KW-0732">Signal</keyword>
<accession>A0A4Q8QDM2</accession>
<dbReference type="Gene3D" id="1.20.5.320">
    <property type="entry name" value="6-Phosphogluconate Dehydrogenase, domain 3"/>
    <property type="match status" value="1"/>
</dbReference>
<evidence type="ECO:0000313" key="3">
    <source>
        <dbReference type="EMBL" id="TAI47208.1"/>
    </source>
</evidence>
<comment type="caution">
    <text evidence="3">The sequence shown here is derived from an EMBL/GenBank/DDBJ whole genome shotgun (WGS) entry which is preliminary data.</text>
</comment>
<name>A0A4Q8QDM2_9FLAO</name>
<organism evidence="3 4">
    <name type="scientific">Flagellimonas allohymeniacidonis</name>
    <dbReference type="NCBI Taxonomy" id="2517819"/>
    <lineage>
        <taxon>Bacteria</taxon>
        <taxon>Pseudomonadati</taxon>
        <taxon>Bacteroidota</taxon>
        <taxon>Flavobacteriia</taxon>
        <taxon>Flavobacteriales</taxon>
        <taxon>Flavobacteriaceae</taxon>
        <taxon>Flagellimonas</taxon>
    </lineage>
</organism>
<feature type="compositionally biased region" description="Low complexity" evidence="1">
    <location>
        <begin position="36"/>
        <end position="47"/>
    </location>
</feature>
<sequence length="242" mass="25621">MKLSKVLALLCMALTATLFSCSGEDGERGVAGSDGAPGTPGQPGAAGVNCWDLNGNGQEDEDEDLNKDGEFNALDCQGADGDDGQPGDPGADGNAEVYTVTFKGIANGFNSYSQDMNELDGIVENFSEWAFLGYVSKGSQLFPVPGAIEKGPNTDTFFYTLFFVTDSEDPKLGPRATLNHYELDFQSGYNPTSDDVDDFIVVAIKSNVVNSSKSAQVGIEAELKAAGVDTSDYYAVMDYFGL</sequence>
<evidence type="ECO:0000256" key="2">
    <source>
        <dbReference type="SAM" id="SignalP"/>
    </source>
</evidence>
<keyword evidence="4" id="KW-1185">Reference proteome</keyword>
<evidence type="ECO:0000313" key="4">
    <source>
        <dbReference type="Proteomes" id="UP000291981"/>
    </source>
</evidence>
<protein>
    <submittedName>
        <fullName evidence="3">Collagen-like protein</fullName>
    </submittedName>
</protein>
<feature type="chain" id="PRO_5020750274" evidence="2">
    <location>
        <begin position="23"/>
        <end position="242"/>
    </location>
</feature>
<evidence type="ECO:0000256" key="1">
    <source>
        <dbReference type="SAM" id="MobiDB-lite"/>
    </source>
</evidence>
<dbReference type="PROSITE" id="PS51257">
    <property type="entry name" value="PROKAR_LIPOPROTEIN"/>
    <property type="match status" value="1"/>
</dbReference>
<proteinExistence type="predicted"/>